<keyword evidence="2" id="KW-1185">Reference proteome</keyword>
<proteinExistence type="predicted"/>
<name>A0ABV7J8K3_9GAMM</name>
<evidence type="ECO:0000313" key="1">
    <source>
        <dbReference type="EMBL" id="MFC3193195.1"/>
    </source>
</evidence>
<evidence type="ECO:0000313" key="2">
    <source>
        <dbReference type="Proteomes" id="UP001595533"/>
    </source>
</evidence>
<dbReference type="RefSeq" id="WP_077409877.1">
    <property type="nucleotide sequence ID" value="NZ_JBHRTS010000002.1"/>
</dbReference>
<comment type="caution">
    <text evidence="1">The sequence shown here is derived from an EMBL/GenBank/DDBJ whole genome shotgun (WGS) entry which is preliminary data.</text>
</comment>
<dbReference type="Proteomes" id="UP001595533">
    <property type="component" value="Unassembled WGS sequence"/>
</dbReference>
<dbReference type="EMBL" id="JBHRTS010000002">
    <property type="protein sequence ID" value="MFC3193195.1"/>
    <property type="molecule type" value="Genomic_DNA"/>
</dbReference>
<sequence length="182" mass="20661">MIKVKSPLIIILLLVFVNSESRCLGYVYDNRSNHDSGKQDYLLWATGTQSAQRPSSHGRGRSHIDAGEFLLLVESGVAKCYARDKSFEELTNNLKKLFEERLKHAADEISKENDLLRKNLTTSLSLQLDVISAQLASFELLLPKVDEKKQSESVINEELKSLMQTVRQIKEQLDKETPAEKK</sequence>
<accession>A0ABV7J8K3</accession>
<gene>
    <name evidence="1" type="ORF">ACFODZ_02960</name>
</gene>
<protein>
    <submittedName>
        <fullName evidence="1">Uncharacterized protein</fullName>
    </submittedName>
</protein>
<organism evidence="1 2">
    <name type="scientific">Marinicella sediminis</name>
    <dbReference type="NCBI Taxonomy" id="1792834"/>
    <lineage>
        <taxon>Bacteria</taxon>
        <taxon>Pseudomonadati</taxon>
        <taxon>Pseudomonadota</taxon>
        <taxon>Gammaproteobacteria</taxon>
        <taxon>Lysobacterales</taxon>
        <taxon>Marinicellaceae</taxon>
        <taxon>Marinicella</taxon>
    </lineage>
</organism>
<reference evidence="2" key="1">
    <citation type="journal article" date="2019" name="Int. J. Syst. Evol. Microbiol.">
        <title>The Global Catalogue of Microorganisms (GCM) 10K type strain sequencing project: providing services to taxonomists for standard genome sequencing and annotation.</title>
        <authorList>
            <consortium name="The Broad Institute Genomics Platform"/>
            <consortium name="The Broad Institute Genome Sequencing Center for Infectious Disease"/>
            <person name="Wu L."/>
            <person name="Ma J."/>
        </authorList>
    </citation>
    <scope>NUCLEOTIDE SEQUENCE [LARGE SCALE GENOMIC DNA]</scope>
    <source>
        <strain evidence="2">KCTC 42953</strain>
    </source>
</reference>